<proteinExistence type="predicted"/>
<reference evidence="1" key="1">
    <citation type="journal article" date="2023" name="G3 (Bethesda)">
        <title>A reference genome for the long-term kleptoplast-retaining sea slug Elysia crispata morphotype clarki.</title>
        <authorList>
            <person name="Eastman K.E."/>
            <person name="Pendleton A.L."/>
            <person name="Shaikh M.A."/>
            <person name="Suttiyut T."/>
            <person name="Ogas R."/>
            <person name="Tomko P."/>
            <person name="Gavelis G."/>
            <person name="Widhalm J.R."/>
            <person name="Wisecaver J.H."/>
        </authorList>
    </citation>
    <scope>NUCLEOTIDE SEQUENCE</scope>
    <source>
        <strain evidence="1">ECLA1</strain>
    </source>
</reference>
<sequence>MKLFFDDVAHAERRRMFSDAPTALLARSTMCEIVDSINNDLILEELGVFIKLPIIFFNSLASVADLCNSTRKGMATYQAGLHNLNNLSLCADIINIQAKQQHHNVFGTALY</sequence>
<gene>
    <name evidence="1" type="ORF">RRG08_012150</name>
</gene>
<evidence type="ECO:0000313" key="1">
    <source>
        <dbReference type="EMBL" id="KAK3770407.1"/>
    </source>
</evidence>
<comment type="caution">
    <text evidence="1">The sequence shown here is derived from an EMBL/GenBank/DDBJ whole genome shotgun (WGS) entry which is preliminary data.</text>
</comment>
<name>A0AAE0ZJS6_9GAST</name>
<accession>A0AAE0ZJS6</accession>
<protein>
    <submittedName>
        <fullName evidence="1">Uncharacterized protein</fullName>
    </submittedName>
</protein>
<dbReference type="Proteomes" id="UP001283361">
    <property type="component" value="Unassembled WGS sequence"/>
</dbReference>
<organism evidence="1 2">
    <name type="scientific">Elysia crispata</name>
    <name type="common">lettuce slug</name>
    <dbReference type="NCBI Taxonomy" id="231223"/>
    <lineage>
        <taxon>Eukaryota</taxon>
        <taxon>Metazoa</taxon>
        <taxon>Spiralia</taxon>
        <taxon>Lophotrochozoa</taxon>
        <taxon>Mollusca</taxon>
        <taxon>Gastropoda</taxon>
        <taxon>Heterobranchia</taxon>
        <taxon>Euthyneura</taxon>
        <taxon>Panpulmonata</taxon>
        <taxon>Sacoglossa</taxon>
        <taxon>Placobranchoidea</taxon>
        <taxon>Plakobranchidae</taxon>
        <taxon>Elysia</taxon>
    </lineage>
</organism>
<keyword evidence="2" id="KW-1185">Reference proteome</keyword>
<evidence type="ECO:0000313" key="2">
    <source>
        <dbReference type="Proteomes" id="UP001283361"/>
    </source>
</evidence>
<dbReference type="AlphaFoldDB" id="A0AAE0ZJS6"/>
<dbReference type="EMBL" id="JAWDGP010003844">
    <property type="protein sequence ID" value="KAK3770407.1"/>
    <property type="molecule type" value="Genomic_DNA"/>
</dbReference>